<name>A0A381NBI0_9ZZZZ</name>
<dbReference type="EMBL" id="UINC01000196">
    <property type="protein sequence ID" value="SUZ50913.1"/>
    <property type="molecule type" value="Genomic_DNA"/>
</dbReference>
<dbReference type="AlphaFoldDB" id="A0A381NBI0"/>
<accession>A0A381NBI0</accession>
<sequence length="77" mass="9832">MLYKDIYHIINSYLEKIRIINHYIIEYKCTQCRIFIPHYLLKKTVKQEYYYTNPRIFCNKCRRIYKHDFMFNYADFK</sequence>
<protein>
    <submittedName>
        <fullName evidence="1">Uncharacterized protein</fullName>
    </submittedName>
</protein>
<reference evidence="1" key="1">
    <citation type="submission" date="2018-05" db="EMBL/GenBank/DDBJ databases">
        <authorList>
            <person name="Lanie J.A."/>
            <person name="Ng W.-L."/>
            <person name="Kazmierczak K.M."/>
            <person name="Andrzejewski T.M."/>
            <person name="Davidsen T.M."/>
            <person name="Wayne K.J."/>
            <person name="Tettelin H."/>
            <person name="Glass J.I."/>
            <person name="Rusch D."/>
            <person name="Podicherti R."/>
            <person name="Tsui H.-C.T."/>
            <person name="Winkler M.E."/>
        </authorList>
    </citation>
    <scope>NUCLEOTIDE SEQUENCE</scope>
</reference>
<proteinExistence type="predicted"/>
<gene>
    <name evidence="1" type="ORF">METZ01_LOCUS3767</name>
</gene>
<organism evidence="1">
    <name type="scientific">marine metagenome</name>
    <dbReference type="NCBI Taxonomy" id="408172"/>
    <lineage>
        <taxon>unclassified sequences</taxon>
        <taxon>metagenomes</taxon>
        <taxon>ecological metagenomes</taxon>
    </lineage>
</organism>
<evidence type="ECO:0000313" key="1">
    <source>
        <dbReference type="EMBL" id="SUZ50913.1"/>
    </source>
</evidence>